<dbReference type="RefSeq" id="WP_139232478.1">
    <property type="nucleotide sequence ID" value="NZ_FPCK01000001.1"/>
</dbReference>
<dbReference type="STRING" id="429728.SAMN05216456_0876"/>
<proteinExistence type="predicted"/>
<feature type="signal peptide" evidence="1">
    <location>
        <begin position="1"/>
        <end position="19"/>
    </location>
</feature>
<feature type="chain" id="PRO_5011596335" description="Repeat domain-containing protein" evidence="1">
    <location>
        <begin position="20"/>
        <end position="199"/>
    </location>
</feature>
<evidence type="ECO:0008006" key="4">
    <source>
        <dbReference type="Google" id="ProtNLM"/>
    </source>
</evidence>
<evidence type="ECO:0000313" key="2">
    <source>
        <dbReference type="EMBL" id="SFV29938.1"/>
    </source>
</evidence>
<name>A0A1I7N5L2_9HYPH</name>
<protein>
    <recommendedName>
        <fullName evidence="4">Repeat domain-containing protein</fullName>
    </recommendedName>
</protein>
<organism evidence="2 3">
    <name type="scientific">Devosia crocina</name>
    <dbReference type="NCBI Taxonomy" id="429728"/>
    <lineage>
        <taxon>Bacteria</taxon>
        <taxon>Pseudomonadati</taxon>
        <taxon>Pseudomonadota</taxon>
        <taxon>Alphaproteobacteria</taxon>
        <taxon>Hyphomicrobiales</taxon>
        <taxon>Devosiaceae</taxon>
        <taxon>Devosia</taxon>
    </lineage>
</organism>
<sequence>MRAIAILMGLGAMVAPALAQDDVVLDYRDSSVLDMADIAQWEPVGERIGGDVVVLGEVSGAFTEAGAEEIAYLVSTEVPSQIDPFPDVAQRLVIFAGDAQIADWALPEDSAYSRAVTARDLDGDGIDEVILEMGFYNMGTQTIGLAVVSVGETPEVTQTLPDVYIDSCEAGAGQLSIEASVVFVSDGMLSSQTETLPCA</sequence>
<dbReference type="OrthoDB" id="7948196at2"/>
<dbReference type="EMBL" id="FPCK01000001">
    <property type="protein sequence ID" value="SFV29938.1"/>
    <property type="molecule type" value="Genomic_DNA"/>
</dbReference>
<keyword evidence="1" id="KW-0732">Signal</keyword>
<evidence type="ECO:0000313" key="3">
    <source>
        <dbReference type="Proteomes" id="UP000199074"/>
    </source>
</evidence>
<gene>
    <name evidence="2" type="ORF">SAMN05216456_0876</name>
</gene>
<evidence type="ECO:0000256" key="1">
    <source>
        <dbReference type="SAM" id="SignalP"/>
    </source>
</evidence>
<keyword evidence="3" id="KW-1185">Reference proteome</keyword>
<accession>A0A1I7N5L2</accession>
<dbReference type="AlphaFoldDB" id="A0A1I7N5L2"/>
<reference evidence="2 3" key="1">
    <citation type="submission" date="2016-10" db="EMBL/GenBank/DDBJ databases">
        <authorList>
            <person name="de Groot N.N."/>
        </authorList>
    </citation>
    <scope>NUCLEOTIDE SEQUENCE [LARGE SCALE GENOMIC DNA]</scope>
    <source>
        <strain evidence="2 3">IPL20</strain>
    </source>
</reference>
<dbReference type="Proteomes" id="UP000199074">
    <property type="component" value="Unassembled WGS sequence"/>
</dbReference>